<accession>A0ABY8QWW3</accession>
<protein>
    <submittedName>
        <fullName evidence="4">EamA family transporter</fullName>
    </submittedName>
</protein>
<comment type="similarity">
    <text evidence="1">Belongs to the EamA transporter family.</text>
</comment>
<feature type="transmembrane region" description="Helical" evidence="2">
    <location>
        <begin position="40"/>
        <end position="60"/>
    </location>
</feature>
<dbReference type="RefSeq" id="WP_349639454.1">
    <property type="nucleotide sequence ID" value="NZ_CP090958.1"/>
</dbReference>
<proteinExistence type="inferred from homology"/>
<gene>
    <name evidence="4" type="ORF">LWF01_02450</name>
</gene>
<dbReference type="SUPFAM" id="SSF103481">
    <property type="entry name" value="Multidrug resistance efflux transporter EmrE"/>
    <property type="match status" value="2"/>
</dbReference>
<feature type="transmembrane region" description="Helical" evidence="2">
    <location>
        <begin position="126"/>
        <end position="144"/>
    </location>
</feature>
<evidence type="ECO:0000256" key="1">
    <source>
        <dbReference type="ARBA" id="ARBA00007362"/>
    </source>
</evidence>
<dbReference type="Pfam" id="PF00892">
    <property type="entry name" value="EamA"/>
    <property type="match status" value="2"/>
</dbReference>
<evidence type="ECO:0000313" key="4">
    <source>
        <dbReference type="EMBL" id="WGW12650.1"/>
    </source>
</evidence>
<evidence type="ECO:0000256" key="2">
    <source>
        <dbReference type="SAM" id="Phobius"/>
    </source>
</evidence>
<dbReference type="InterPro" id="IPR000620">
    <property type="entry name" value="EamA_dom"/>
</dbReference>
<organism evidence="4 5">
    <name type="scientific">Saxibacter everestensis</name>
    <dbReference type="NCBI Taxonomy" id="2909229"/>
    <lineage>
        <taxon>Bacteria</taxon>
        <taxon>Bacillati</taxon>
        <taxon>Actinomycetota</taxon>
        <taxon>Actinomycetes</taxon>
        <taxon>Micrococcales</taxon>
        <taxon>Brevibacteriaceae</taxon>
        <taxon>Saxibacter</taxon>
    </lineage>
</organism>
<feature type="transmembrane region" description="Helical" evidence="2">
    <location>
        <begin position="156"/>
        <end position="173"/>
    </location>
</feature>
<feature type="transmembrane region" description="Helical" evidence="2">
    <location>
        <begin position="72"/>
        <end position="93"/>
    </location>
</feature>
<dbReference type="EMBL" id="CP090958">
    <property type="protein sequence ID" value="WGW12650.1"/>
    <property type="molecule type" value="Genomic_DNA"/>
</dbReference>
<keyword evidence="2" id="KW-0472">Membrane</keyword>
<keyword evidence="5" id="KW-1185">Reference proteome</keyword>
<feature type="transmembrane region" description="Helical" evidence="2">
    <location>
        <begin position="185"/>
        <end position="211"/>
    </location>
</feature>
<feature type="transmembrane region" description="Helical" evidence="2">
    <location>
        <begin position="280"/>
        <end position="299"/>
    </location>
</feature>
<keyword evidence="2" id="KW-1133">Transmembrane helix</keyword>
<evidence type="ECO:0000259" key="3">
    <source>
        <dbReference type="Pfam" id="PF00892"/>
    </source>
</evidence>
<dbReference type="Proteomes" id="UP001209083">
    <property type="component" value="Chromosome"/>
</dbReference>
<name>A0ABY8QWW3_9MICO</name>
<reference evidence="4 5" key="1">
    <citation type="submission" date="2023-05" db="EMBL/GenBank/DDBJ databases">
        <title>Lithophilousrod everest ZFBP1038 complete genpme.</title>
        <authorList>
            <person name="Tian M."/>
        </authorList>
    </citation>
    <scope>NUCLEOTIDE SEQUENCE [LARGE SCALE GENOMIC DNA]</scope>
    <source>
        <strain evidence="4 5">ZFBP1038</strain>
    </source>
</reference>
<feature type="transmembrane region" description="Helical" evidence="2">
    <location>
        <begin position="223"/>
        <end position="248"/>
    </location>
</feature>
<sequence length="322" mass="33403">MSTATSLRTGLTLAVISALTFGVSGPFAKALFDIGWSSGGAALVRMAGAAVVLLAASAVMMRGRWKAVVRRYRLLLAYGVVAVAGVQVCFFNAVQYLSVGVALLLEYLAPVIIVGWLWLRTRIRPSATTLVGTVVAMAGLVLVLDIGNSGTVHPIGLLWGLGAAVGLCCYFILSNKQSEDLPPVVMAGVGMTIGAMTVILLGVTGLLPIVFVNASTTLAGISLPWVVPALGLVLISTVIAYLTGIAAIAHLGPKLSSFVGLTEVLFAVLASWLMLGELPVPIQLLGGALIVAGVVLVRLEPGRRLTAKRELEDKARVNTVAP</sequence>
<feature type="transmembrane region" description="Helical" evidence="2">
    <location>
        <begin position="255"/>
        <end position="274"/>
    </location>
</feature>
<dbReference type="PANTHER" id="PTHR22911:SF79">
    <property type="entry name" value="MOBA-LIKE NTP TRANSFERASE DOMAIN-CONTAINING PROTEIN"/>
    <property type="match status" value="1"/>
</dbReference>
<evidence type="ECO:0000313" key="5">
    <source>
        <dbReference type="Proteomes" id="UP001209083"/>
    </source>
</evidence>
<feature type="domain" description="EamA" evidence="3">
    <location>
        <begin position="9"/>
        <end position="144"/>
    </location>
</feature>
<keyword evidence="2" id="KW-0812">Transmembrane</keyword>
<feature type="domain" description="EamA" evidence="3">
    <location>
        <begin position="155"/>
        <end position="297"/>
    </location>
</feature>
<dbReference type="InterPro" id="IPR037185">
    <property type="entry name" value="EmrE-like"/>
</dbReference>
<feature type="transmembrane region" description="Helical" evidence="2">
    <location>
        <begin position="99"/>
        <end position="119"/>
    </location>
</feature>
<dbReference type="PANTHER" id="PTHR22911">
    <property type="entry name" value="ACYL-MALONYL CONDENSING ENZYME-RELATED"/>
    <property type="match status" value="1"/>
</dbReference>